<dbReference type="InterPro" id="IPR018513">
    <property type="entry name" value="Cell_synthase_bac"/>
</dbReference>
<dbReference type="AlphaFoldDB" id="A0A1Z4JAQ2"/>
<dbReference type="GO" id="GO:0006011">
    <property type="term" value="P:UDP-alpha-D-glucose metabolic process"/>
    <property type="evidence" value="ECO:0007669"/>
    <property type="project" value="InterPro"/>
</dbReference>
<name>A0A1Z4JAQ2_LEPBY</name>
<accession>A0A1Z4JAQ2</accession>
<evidence type="ECO:0000256" key="3">
    <source>
        <dbReference type="ARBA" id="ARBA00022692"/>
    </source>
</evidence>
<keyword evidence="4 7" id="KW-1133">Transmembrane helix</keyword>
<evidence type="ECO:0000256" key="4">
    <source>
        <dbReference type="ARBA" id="ARBA00022989"/>
    </source>
</evidence>
<evidence type="ECO:0000256" key="5">
    <source>
        <dbReference type="ARBA" id="ARBA00023136"/>
    </source>
</evidence>
<feature type="transmembrane region" description="Helical" evidence="7">
    <location>
        <begin position="815"/>
        <end position="837"/>
    </location>
</feature>
<keyword evidence="5 7" id="KW-0472">Membrane</keyword>
<evidence type="ECO:0000256" key="7">
    <source>
        <dbReference type="SAM" id="Phobius"/>
    </source>
</evidence>
<dbReference type="EMBL" id="AP018203">
    <property type="protein sequence ID" value="BAY53811.1"/>
    <property type="molecule type" value="Genomic_DNA"/>
</dbReference>
<organism evidence="8 9">
    <name type="scientific">Leptolyngbya boryana NIES-2135</name>
    <dbReference type="NCBI Taxonomy" id="1973484"/>
    <lineage>
        <taxon>Bacteria</taxon>
        <taxon>Bacillati</taxon>
        <taxon>Cyanobacteriota</taxon>
        <taxon>Cyanophyceae</taxon>
        <taxon>Leptolyngbyales</taxon>
        <taxon>Leptolyngbyaceae</taxon>
        <taxon>Leptolyngbya group</taxon>
        <taxon>Leptolyngbya</taxon>
    </lineage>
</organism>
<evidence type="ECO:0000256" key="1">
    <source>
        <dbReference type="ARBA" id="ARBA00004162"/>
    </source>
</evidence>
<gene>
    <name evidence="8" type="ORF">NIES2135_06230</name>
</gene>
<dbReference type="GO" id="GO:0005886">
    <property type="term" value="C:plasma membrane"/>
    <property type="evidence" value="ECO:0007669"/>
    <property type="project" value="UniProtKB-SubCell"/>
</dbReference>
<evidence type="ECO:0000256" key="6">
    <source>
        <dbReference type="SAM" id="MobiDB-lite"/>
    </source>
</evidence>
<comment type="subcellular location">
    <subcellularLocation>
        <location evidence="1">Cell membrane</location>
        <topology evidence="1">Single-pass membrane protein</topology>
    </subcellularLocation>
</comment>
<dbReference type="Proteomes" id="UP000217895">
    <property type="component" value="Chromosome"/>
</dbReference>
<evidence type="ECO:0000313" key="8">
    <source>
        <dbReference type="EMBL" id="BAY53811.1"/>
    </source>
</evidence>
<dbReference type="Gene3D" id="2.60.120.260">
    <property type="entry name" value="Galactose-binding domain-like"/>
    <property type="match status" value="2"/>
</dbReference>
<dbReference type="PANTHER" id="PTHR39083:SF1">
    <property type="entry name" value="CYCLIC DI-GMP-BINDING PROTEIN"/>
    <property type="match status" value="1"/>
</dbReference>
<proteinExistence type="predicted"/>
<keyword evidence="2" id="KW-1003">Cell membrane</keyword>
<keyword evidence="3 7" id="KW-0812">Transmembrane</keyword>
<evidence type="ECO:0000313" key="9">
    <source>
        <dbReference type="Proteomes" id="UP000217895"/>
    </source>
</evidence>
<dbReference type="PANTHER" id="PTHR39083">
    <property type="entry name" value="CYCLIC DI-GMP-BINDING PROTEIN"/>
    <property type="match status" value="1"/>
</dbReference>
<reference evidence="8 9" key="1">
    <citation type="submission" date="2017-06" db="EMBL/GenBank/DDBJ databases">
        <title>Genome sequencing of cyanobaciteial culture collection at National Institute for Environmental Studies (NIES).</title>
        <authorList>
            <person name="Hirose Y."/>
            <person name="Shimura Y."/>
            <person name="Fujisawa T."/>
            <person name="Nakamura Y."/>
            <person name="Kawachi M."/>
        </authorList>
    </citation>
    <scope>NUCLEOTIDE SEQUENCE [LARGE SCALE GENOMIC DNA]</scope>
    <source>
        <strain evidence="8 9">NIES-2135</strain>
    </source>
</reference>
<dbReference type="Pfam" id="PF03170">
    <property type="entry name" value="BcsB"/>
    <property type="match status" value="1"/>
</dbReference>
<feature type="region of interest" description="Disordered" evidence="6">
    <location>
        <begin position="77"/>
        <end position="135"/>
    </location>
</feature>
<feature type="compositionally biased region" description="Low complexity" evidence="6">
    <location>
        <begin position="95"/>
        <end position="105"/>
    </location>
</feature>
<evidence type="ECO:0000256" key="2">
    <source>
        <dbReference type="ARBA" id="ARBA00022475"/>
    </source>
</evidence>
<keyword evidence="9" id="KW-1185">Reference proteome</keyword>
<protein>
    <recommendedName>
        <fullName evidence="10">Cellulose biosynthesis cyclic di-GMP-binding regulatory protein BcsB</fullName>
    </recommendedName>
</protein>
<sequence length="842" mass="92866">MNKRFSDQSSHSGHPRRFSKTLLKRALILCCAGLVTGLAIVLLHTPQPISAQGVQRQEDQLIRDFKLPSTPVEAPVYRPQAPVYQPEPAPIVETPPAAEPYYEPAPSQPAPVESAIPAPSQSAPKAEPKSEPTKAASAEALSRYVLEFNRSPAIGNRFRLQGTYAEARIGFTRPKNWTVKTAKVVVRFQHSPAIVADKSNLIVRVNDTSIGSVPLNLKNAQIGEAVVNIPANLIQDYNEVTLVAQQSNSPTCANPDDKALWSEVLPDSKVVLDYQPQPLALDFSRYPLPFFDNLGLDTTRLNYLLPGQVNEAWLTATSRFHAHFGRLADFRSLETSLVRDTKKFQWNDRLIVIGTPKDQPTLKSMKLPLNITNDQIVDGNKTALPDNVGVLMLATLNNGGIPVLIASGNSPEAVAKAVQFLVQPSNSQIGAGQVVLVQNVAEVESPKPRSWERYLPLEDSFQLSALKGLDNKPFKDVTVRGTSAPPVQFQFRALPDDRMLRGSSMNLKYSYSAQVNTRKSSLSVRIDGVTVGSKKLTSDNGASNETFNVDLPPNLIKSDSVIDVAFDLYPKESLKCGQVSDQQLSGTVHSSTEFKINRENSVELPDLKLLTTGYPFAAPQDLSQTAIVVPDAPTEADVMTLLKFSERLGRLSQAQSVKLDVYKPGSLTEAVKKDRHLVGIGTRDRFPIQEMLQANSGFRLMDSFTRESGKEKINVLPDQGGVIKSMMSPWNRDRVLLALTAQTDFGLKQVQDVFSNDLWFYQLKEDTALISTNQTNPSPFDSNAYQMQFVSQSERRRIEDTSIVSKARQFLQEQWYLLPVGIVGSSVVLYGISQLFLKQVGG</sequence>
<evidence type="ECO:0008006" key="10">
    <source>
        <dbReference type="Google" id="ProtNLM"/>
    </source>
</evidence>